<reference evidence="1" key="1">
    <citation type="journal article" date="2015" name="Proc. Natl. Acad. Sci. U.S.A.">
        <title>Networks of energetic and metabolic interactions define dynamics in microbial communities.</title>
        <authorList>
            <person name="Embree M."/>
            <person name="Liu J.K."/>
            <person name="Al-Bassam M.M."/>
            <person name="Zengler K."/>
        </authorList>
    </citation>
    <scope>NUCLEOTIDE SEQUENCE</scope>
</reference>
<comment type="caution">
    <text evidence="1">The sequence shown here is derived from an EMBL/GenBank/DDBJ whole genome shotgun (WGS) entry which is preliminary data.</text>
</comment>
<evidence type="ECO:0000313" key="1">
    <source>
        <dbReference type="EMBL" id="KUG27018.1"/>
    </source>
</evidence>
<protein>
    <recommendedName>
        <fullName evidence="2">Glycoside hydrolase family 5 domain-containing protein</fullName>
    </recommendedName>
</protein>
<accession>A0A0W8G1L9</accession>
<name>A0A0W8G1L9_9ZZZZ</name>
<dbReference type="Gene3D" id="3.20.20.80">
    <property type="entry name" value="Glycosidases"/>
    <property type="match status" value="1"/>
</dbReference>
<evidence type="ECO:0008006" key="2">
    <source>
        <dbReference type="Google" id="ProtNLM"/>
    </source>
</evidence>
<dbReference type="InterPro" id="IPR051923">
    <property type="entry name" value="Glycosyl_Hydrolase_39"/>
</dbReference>
<dbReference type="InterPro" id="IPR017853">
    <property type="entry name" value="GH"/>
</dbReference>
<dbReference type="GO" id="GO:0004553">
    <property type="term" value="F:hydrolase activity, hydrolyzing O-glycosyl compounds"/>
    <property type="evidence" value="ECO:0007669"/>
    <property type="project" value="TreeGrafter"/>
</dbReference>
<dbReference type="SUPFAM" id="SSF51445">
    <property type="entry name" value="(Trans)glycosidases"/>
    <property type="match status" value="1"/>
</dbReference>
<proteinExistence type="predicted"/>
<organism evidence="1">
    <name type="scientific">hydrocarbon metagenome</name>
    <dbReference type="NCBI Taxonomy" id="938273"/>
    <lineage>
        <taxon>unclassified sequences</taxon>
        <taxon>metagenomes</taxon>
        <taxon>ecological metagenomes</taxon>
    </lineage>
</organism>
<sequence>MKKTLLIILTSLILVSCAQDEEKAIQDKLMYDQLLTKNNSEYYHMPLGLCEDWPEETTTRDIYIADFELLKRSGIKYLRISFGWDAIEYEKDKYDWLFWDDFVKTGVEEYGITMVPYVCYTPPWNSTEPIDSALYWNIPPVDMEEWGEFMFDLTTRYKKWIKTWELWNEPDIWIYWRTQDVGQFAEFHKIGADAVRKADPEAKIVLGGIAYRPEWVQSLFEDHGLSPYVDIVNCHNYFETWHKNPVEEITNYVNDVFNVVEKYGDNQPIWMAEVGYSTFKQGSMVSDSYSAYYEYEHSPEYQAVDLVKRVALVRSTGQIDAMAWYEIKDLPPGDEVIGDIYNNKHLGIAWADHSPKPANQALIFVNELLSDPVKSIGENVVSNAGENTDSRYVAFERENGDVLLFAWLQTVQYDKRTDDKTGMVKDIRAESVSFTIPSALSGTATLYNELGEGKELTSLEKTDNQTVVKEVTLEGGKIAVIEIKK</sequence>
<dbReference type="AlphaFoldDB" id="A0A0W8G1L9"/>
<gene>
    <name evidence="1" type="ORF">ASZ90_003123</name>
</gene>
<dbReference type="EMBL" id="LNQE01000373">
    <property type="protein sequence ID" value="KUG27018.1"/>
    <property type="molecule type" value="Genomic_DNA"/>
</dbReference>
<dbReference type="PANTHER" id="PTHR12631">
    <property type="entry name" value="ALPHA-L-IDURONIDASE"/>
    <property type="match status" value="1"/>
</dbReference>
<dbReference type="PANTHER" id="PTHR12631:SF10">
    <property type="entry name" value="BETA-XYLOSIDASE-LIKE PROTEIN-RELATED"/>
    <property type="match status" value="1"/>
</dbReference>
<dbReference type="PROSITE" id="PS51257">
    <property type="entry name" value="PROKAR_LIPOPROTEIN"/>
    <property type="match status" value="1"/>
</dbReference>